<sequence length="67" mass="7588">MTVNEGLRLMAGVFTLISILLAHYVSPYWLFFTGFIALNLIQSAFTKWCPAMAILRKLGLKEEKPVN</sequence>
<keyword evidence="4" id="KW-1185">Reference proteome</keyword>
<protein>
    <submittedName>
        <fullName evidence="3">Rhodanese</fullName>
    </submittedName>
</protein>
<accession>A0A1D9GGB6</accession>
<proteinExistence type="predicted"/>
<evidence type="ECO:0000313" key="4">
    <source>
        <dbReference type="Proteomes" id="UP000177445"/>
    </source>
</evidence>
<dbReference type="STRING" id="1874317.BKP64_00010"/>
<dbReference type="EMBL" id="CP017715">
    <property type="protein sequence ID" value="AOY86687.1"/>
    <property type="molecule type" value="Genomic_DNA"/>
</dbReference>
<organism evidence="3 4">
    <name type="scientific">Marinobacter salinus</name>
    <dbReference type="NCBI Taxonomy" id="1874317"/>
    <lineage>
        <taxon>Bacteria</taxon>
        <taxon>Pseudomonadati</taxon>
        <taxon>Pseudomonadota</taxon>
        <taxon>Gammaproteobacteria</taxon>
        <taxon>Pseudomonadales</taxon>
        <taxon>Marinobacteraceae</taxon>
        <taxon>Marinobacter</taxon>
    </lineage>
</organism>
<evidence type="ECO:0000313" key="3">
    <source>
        <dbReference type="EMBL" id="AOY86687.1"/>
    </source>
</evidence>
<dbReference type="RefSeq" id="WP_070964268.1">
    <property type="nucleotide sequence ID" value="NZ_CP017715.1"/>
</dbReference>
<name>A0A1D9GGB6_9GAMM</name>
<dbReference type="AlphaFoldDB" id="A0A1D9GGB6"/>
<gene>
    <name evidence="3" type="ORF">BKP64_00010</name>
</gene>
<reference evidence="3 4" key="1">
    <citation type="submission" date="2016-10" db="EMBL/GenBank/DDBJ databases">
        <title>Marinobacter salinus sp. nov., a moderately halophilic bacterium isolated from a tidal flat environment.</title>
        <authorList>
            <person name="Park S.-J."/>
        </authorList>
    </citation>
    <scope>NUCLEOTIDE SEQUENCE [LARGE SCALE GENOMIC DNA]</scope>
    <source>
        <strain evidence="3 4">Hb8</strain>
    </source>
</reference>
<dbReference type="Gene3D" id="6.10.140.1340">
    <property type="match status" value="1"/>
</dbReference>
<evidence type="ECO:0000256" key="1">
    <source>
        <dbReference type="SAM" id="Phobius"/>
    </source>
</evidence>
<dbReference type="KEGG" id="msq:BKP64_00010"/>
<keyword evidence="1" id="KW-0472">Membrane</keyword>
<keyword evidence="1" id="KW-1133">Transmembrane helix</keyword>
<feature type="domain" description="Inner membrane protein YgaP-like transmembrane" evidence="2">
    <location>
        <begin position="2"/>
        <end position="56"/>
    </location>
</feature>
<feature type="transmembrane region" description="Helical" evidence="1">
    <location>
        <begin position="7"/>
        <end position="25"/>
    </location>
</feature>
<keyword evidence="1" id="KW-0812">Transmembrane</keyword>
<dbReference type="Pfam" id="PF11127">
    <property type="entry name" value="YgaP-like_TM"/>
    <property type="match status" value="1"/>
</dbReference>
<evidence type="ECO:0000259" key="2">
    <source>
        <dbReference type="Pfam" id="PF11127"/>
    </source>
</evidence>
<dbReference type="Proteomes" id="UP000177445">
    <property type="component" value="Chromosome"/>
</dbReference>
<dbReference type="InterPro" id="IPR021309">
    <property type="entry name" value="YgaP-like_TM"/>
</dbReference>
<dbReference type="OrthoDB" id="9799383at2"/>